<dbReference type="EMBL" id="QGKW02000717">
    <property type="protein sequence ID" value="KAF2596686.1"/>
    <property type="molecule type" value="Genomic_DNA"/>
</dbReference>
<evidence type="ECO:0000313" key="2">
    <source>
        <dbReference type="EMBL" id="KAF2596686.1"/>
    </source>
</evidence>
<feature type="compositionally biased region" description="Basic and acidic residues" evidence="1">
    <location>
        <begin position="320"/>
        <end position="335"/>
    </location>
</feature>
<feature type="region of interest" description="Disordered" evidence="1">
    <location>
        <begin position="318"/>
        <end position="338"/>
    </location>
</feature>
<evidence type="ECO:0000256" key="1">
    <source>
        <dbReference type="SAM" id="MobiDB-lite"/>
    </source>
</evidence>
<feature type="compositionally biased region" description="Basic and acidic residues" evidence="1">
    <location>
        <begin position="488"/>
        <end position="500"/>
    </location>
</feature>
<sequence>MNRKALSEQCARSRLLDVALSIPRARFNVDVSSVAPRRRRRCRRFVTTLVAREETTARNGKASTASQGSSNLIPLEPELGRLGRQKKKGKALEIEMAGNDDNLQLRDAPHDHQIYHNEQVLPAVGGQHGNDRPNIQQPAAAARQPGSSSDSQKIDELSAKIEMLLKRDQKAVHFSTHVPISKDDLVEKGQVKEALNKDNHTMHKNCSNGIIDYEVKCKGTSKPFLKVRAVLTPEMKEKGMETVKGFVSKVLKLKVFDGTTIFFRTNRLTNALVTILLATHCRFYNMKTPKWIDLPVPPMLVCSEKNVSTVSLSLPFKKKKPEDKGQKEVNREPGGESHQYSHLMEAFPNKKSVMVNLGHSKLWAESGMVAKLKVKYMEVTGAGVQNWEFWSKNRVAFEKRGKRSGRWLCFVEFDPVVSAKASAHEFQAIDRLDLLLDVALSIPRARFDVDVSSVAAQRRRRRRRFVTTPVAREETTARNGEAGTAEMESTRDAETKKMKT</sequence>
<proteinExistence type="predicted"/>
<accession>A0A8S9KTX5</accession>
<feature type="region of interest" description="Disordered" evidence="1">
    <location>
        <begin position="465"/>
        <end position="500"/>
    </location>
</feature>
<feature type="region of interest" description="Disordered" evidence="1">
    <location>
        <begin position="123"/>
        <end position="153"/>
    </location>
</feature>
<reference evidence="2" key="1">
    <citation type="submission" date="2019-12" db="EMBL/GenBank/DDBJ databases">
        <title>Genome sequencing and annotation of Brassica cretica.</title>
        <authorList>
            <person name="Studholme D.J."/>
            <person name="Sarris P.F."/>
        </authorList>
    </citation>
    <scope>NUCLEOTIDE SEQUENCE</scope>
    <source>
        <strain evidence="2">PFS-001/15</strain>
        <tissue evidence="2">Leaf</tissue>
    </source>
</reference>
<dbReference type="AlphaFoldDB" id="A0A8S9KTX5"/>
<name>A0A8S9KTX5_BRACR</name>
<feature type="region of interest" description="Disordered" evidence="1">
    <location>
        <begin position="55"/>
        <end position="75"/>
    </location>
</feature>
<protein>
    <submittedName>
        <fullName evidence="2">Uncharacterized protein</fullName>
    </submittedName>
</protein>
<evidence type="ECO:0000313" key="3">
    <source>
        <dbReference type="Proteomes" id="UP000712281"/>
    </source>
</evidence>
<feature type="compositionally biased region" description="Polar residues" evidence="1">
    <location>
        <begin position="57"/>
        <end position="72"/>
    </location>
</feature>
<organism evidence="2 3">
    <name type="scientific">Brassica cretica</name>
    <name type="common">Mustard</name>
    <dbReference type="NCBI Taxonomy" id="69181"/>
    <lineage>
        <taxon>Eukaryota</taxon>
        <taxon>Viridiplantae</taxon>
        <taxon>Streptophyta</taxon>
        <taxon>Embryophyta</taxon>
        <taxon>Tracheophyta</taxon>
        <taxon>Spermatophyta</taxon>
        <taxon>Magnoliopsida</taxon>
        <taxon>eudicotyledons</taxon>
        <taxon>Gunneridae</taxon>
        <taxon>Pentapetalae</taxon>
        <taxon>rosids</taxon>
        <taxon>malvids</taxon>
        <taxon>Brassicales</taxon>
        <taxon>Brassicaceae</taxon>
        <taxon>Brassiceae</taxon>
        <taxon>Brassica</taxon>
    </lineage>
</organism>
<comment type="caution">
    <text evidence="2">The sequence shown here is derived from an EMBL/GenBank/DDBJ whole genome shotgun (WGS) entry which is preliminary data.</text>
</comment>
<gene>
    <name evidence="2" type="ORF">F2Q68_00010403</name>
</gene>
<dbReference type="Proteomes" id="UP000712281">
    <property type="component" value="Unassembled WGS sequence"/>
</dbReference>